<accession>A0A9W7ZNX8</accession>
<dbReference type="Proteomes" id="UP001150569">
    <property type="component" value="Unassembled WGS sequence"/>
</dbReference>
<feature type="region of interest" description="Disordered" evidence="1">
    <location>
        <begin position="59"/>
        <end position="93"/>
    </location>
</feature>
<feature type="compositionally biased region" description="Basic residues" evidence="1">
    <location>
        <begin position="415"/>
        <end position="439"/>
    </location>
</feature>
<feature type="region of interest" description="Disordered" evidence="1">
    <location>
        <begin position="399"/>
        <end position="439"/>
    </location>
</feature>
<keyword evidence="2" id="KW-1133">Transmembrane helix</keyword>
<gene>
    <name evidence="3" type="ORF">IWQ60_009515</name>
</gene>
<organism evidence="3 4">
    <name type="scientific">Tieghemiomyces parasiticus</name>
    <dbReference type="NCBI Taxonomy" id="78921"/>
    <lineage>
        <taxon>Eukaryota</taxon>
        <taxon>Fungi</taxon>
        <taxon>Fungi incertae sedis</taxon>
        <taxon>Zoopagomycota</taxon>
        <taxon>Kickxellomycotina</taxon>
        <taxon>Dimargaritomycetes</taxon>
        <taxon>Dimargaritales</taxon>
        <taxon>Dimargaritaceae</taxon>
        <taxon>Tieghemiomyces</taxon>
    </lineage>
</organism>
<dbReference type="OrthoDB" id="438553at2759"/>
<feature type="compositionally biased region" description="Polar residues" evidence="1">
    <location>
        <begin position="172"/>
        <end position="185"/>
    </location>
</feature>
<evidence type="ECO:0000256" key="1">
    <source>
        <dbReference type="SAM" id="MobiDB-lite"/>
    </source>
</evidence>
<keyword evidence="4" id="KW-1185">Reference proteome</keyword>
<dbReference type="AlphaFoldDB" id="A0A9W7ZNX8"/>
<keyword evidence="2" id="KW-0812">Transmembrane</keyword>
<dbReference type="EMBL" id="JANBPT010000803">
    <property type="protein sequence ID" value="KAJ1912763.1"/>
    <property type="molecule type" value="Genomic_DNA"/>
</dbReference>
<reference evidence="3" key="1">
    <citation type="submission" date="2022-07" db="EMBL/GenBank/DDBJ databases">
        <title>Phylogenomic reconstructions and comparative analyses of Kickxellomycotina fungi.</title>
        <authorList>
            <person name="Reynolds N.K."/>
            <person name="Stajich J.E."/>
            <person name="Barry K."/>
            <person name="Grigoriev I.V."/>
            <person name="Crous P."/>
            <person name="Smith M.E."/>
        </authorList>
    </citation>
    <scope>NUCLEOTIDE SEQUENCE</scope>
    <source>
        <strain evidence="3">RSA 861</strain>
    </source>
</reference>
<keyword evidence="2" id="KW-0472">Membrane</keyword>
<feature type="compositionally biased region" description="Low complexity" evidence="1">
    <location>
        <begin position="159"/>
        <end position="171"/>
    </location>
</feature>
<evidence type="ECO:0000313" key="4">
    <source>
        <dbReference type="Proteomes" id="UP001150569"/>
    </source>
</evidence>
<feature type="transmembrane region" description="Helical" evidence="2">
    <location>
        <begin position="6"/>
        <end position="27"/>
    </location>
</feature>
<name>A0A9W7ZNX8_9FUNG</name>
<feature type="region of interest" description="Disordered" evidence="1">
    <location>
        <begin position="291"/>
        <end position="361"/>
    </location>
</feature>
<comment type="caution">
    <text evidence="3">The sequence shown here is derived from an EMBL/GenBank/DDBJ whole genome shotgun (WGS) entry which is preliminary data.</text>
</comment>
<feature type="compositionally biased region" description="Polar residues" evidence="1">
    <location>
        <begin position="198"/>
        <end position="210"/>
    </location>
</feature>
<feature type="compositionally biased region" description="Low complexity" evidence="1">
    <location>
        <begin position="219"/>
        <end position="247"/>
    </location>
</feature>
<feature type="compositionally biased region" description="Polar residues" evidence="1">
    <location>
        <begin position="311"/>
        <end position="325"/>
    </location>
</feature>
<feature type="region of interest" description="Disordered" evidence="1">
    <location>
        <begin position="151"/>
        <end position="262"/>
    </location>
</feature>
<proteinExistence type="predicted"/>
<dbReference type="Gene3D" id="4.10.1000.40">
    <property type="match status" value="1"/>
</dbReference>
<sequence>MGLNRISIVYLSACGLAVLITVGVWLYRRARGSPLRAKYRVPLSPERQRLLAATHHPDYAAVPIGSPAPADRSPDDGAADRSTIPTHAPSDRLARQQSLYLDDHLSQSPEIASASFVQRAATPTLAMQPEDASPAHSVDQVIVTVAEEDNALSSTGPNSPTASVASPSSPALTHQSLASSTSGHTRQPADPPVKNASPFPSHTVSPSLTPATIRVAPSETTTELAPTMETTCSSSPPPVTESTPPTSHWASSSPRMAVAAPTPPTAMKTSVCGPNFKFNLKAQEFVPRSFQSQGLSQNNATQPPPMARQLSGMSTQPGAGTTTTEPWYACSDSPAGTPPAARTSPTGTDRDSASVGLGPSSLALHGRCRLWPSCTDKHCKHAPPTEPCPHLPDCPHGPQCANLCPQGSASPPQPTKKHGSKAKNSRKKKKNKKKSGQRG</sequence>
<evidence type="ECO:0000313" key="3">
    <source>
        <dbReference type="EMBL" id="KAJ1912763.1"/>
    </source>
</evidence>
<evidence type="ECO:0000256" key="2">
    <source>
        <dbReference type="SAM" id="Phobius"/>
    </source>
</evidence>
<protein>
    <submittedName>
        <fullName evidence="3">Uncharacterized protein</fullName>
    </submittedName>
</protein>
<feature type="compositionally biased region" description="Polar residues" evidence="1">
    <location>
        <begin position="291"/>
        <end position="301"/>
    </location>
</feature>